<dbReference type="KEGG" id="rhom:FRIFI_1638"/>
<reference evidence="1 2" key="1">
    <citation type="submission" date="2014-09" db="EMBL/GenBank/DDBJ databases">
        <authorList>
            <person name="Hornung B.V."/>
        </authorList>
    </citation>
    <scope>NUCLEOTIDE SEQUENCE [LARGE SCALE GENOMIC DNA]</scope>
    <source>
        <strain evidence="1 2">FRIFI</strain>
    </source>
</reference>
<evidence type="ECO:0000313" key="1">
    <source>
        <dbReference type="EMBL" id="CEI73171.1"/>
    </source>
</evidence>
<evidence type="ECO:0000313" key="2">
    <source>
        <dbReference type="Proteomes" id="UP000245695"/>
    </source>
</evidence>
<proteinExistence type="predicted"/>
<sequence>MAMINKLAKTLKGISNYLLVSERINSQKCLAKDLDTTKTIIDNK</sequence>
<dbReference type="EMBL" id="LN650648">
    <property type="protein sequence ID" value="CEI73171.1"/>
    <property type="molecule type" value="Genomic_DNA"/>
</dbReference>
<gene>
    <name evidence="1" type="ORF">FRIFI_1638</name>
</gene>
<dbReference type="RefSeq" id="WP_271893476.1">
    <property type="nucleotide sequence ID" value="NZ_FJTZ01000012.1"/>
</dbReference>
<protein>
    <submittedName>
        <fullName evidence="1">Uncharacterized protein</fullName>
    </submittedName>
</protein>
<keyword evidence="2" id="KW-1185">Reference proteome</keyword>
<name>A0A2P2BS24_9FIRM</name>
<organism evidence="1 2">
    <name type="scientific">Romboutsia hominis</name>
    <dbReference type="NCBI Taxonomy" id="1507512"/>
    <lineage>
        <taxon>Bacteria</taxon>
        <taxon>Bacillati</taxon>
        <taxon>Bacillota</taxon>
        <taxon>Clostridia</taxon>
        <taxon>Peptostreptococcales</taxon>
        <taxon>Peptostreptococcaceae</taxon>
        <taxon>Romboutsia</taxon>
    </lineage>
</organism>
<dbReference type="Proteomes" id="UP000245695">
    <property type="component" value="Chromosome 1"/>
</dbReference>
<dbReference type="AlphaFoldDB" id="A0A2P2BS24"/>
<accession>A0A2P2BS24</accession>